<keyword evidence="1" id="KW-0472">Membrane</keyword>
<reference evidence="2 4" key="1">
    <citation type="journal article" date="2011" name="Nature">
        <title>The Medicago genome provides insight into the evolution of rhizobial symbioses.</title>
        <authorList>
            <person name="Young N.D."/>
            <person name="Debelle F."/>
            <person name="Oldroyd G.E."/>
            <person name="Geurts R."/>
            <person name="Cannon S.B."/>
            <person name="Udvardi M.K."/>
            <person name="Benedito V.A."/>
            <person name="Mayer K.F."/>
            <person name="Gouzy J."/>
            <person name="Schoof H."/>
            <person name="Van de Peer Y."/>
            <person name="Proost S."/>
            <person name="Cook D.R."/>
            <person name="Meyers B.C."/>
            <person name="Spannagl M."/>
            <person name="Cheung F."/>
            <person name="De Mita S."/>
            <person name="Krishnakumar V."/>
            <person name="Gundlach H."/>
            <person name="Zhou S."/>
            <person name="Mudge J."/>
            <person name="Bharti A.K."/>
            <person name="Murray J.D."/>
            <person name="Naoumkina M.A."/>
            <person name="Rosen B."/>
            <person name="Silverstein K.A."/>
            <person name="Tang H."/>
            <person name="Rombauts S."/>
            <person name="Zhao P.X."/>
            <person name="Zhou P."/>
            <person name="Barbe V."/>
            <person name="Bardou P."/>
            <person name="Bechner M."/>
            <person name="Bellec A."/>
            <person name="Berger A."/>
            <person name="Berges H."/>
            <person name="Bidwell S."/>
            <person name="Bisseling T."/>
            <person name="Choisne N."/>
            <person name="Couloux A."/>
            <person name="Denny R."/>
            <person name="Deshpande S."/>
            <person name="Dai X."/>
            <person name="Doyle J.J."/>
            <person name="Dudez A.M."/>
            <person name="Farmer A.D."/>
            <person name="Fouteau S."/>
            <person name="Franken C."/>
            <person name="Gibelin C."/>
            <person name="Gish J."/>
            <person name="Goldstein S."/>
            <person name="Gonzalez A.J."/>
            <person name="Green P.J."/>
            <person name="Hallab A."/>
            <person name="Hartog M."/>
            <person name="Hua A."/>
            <person name="Humphray S.J."/>
            <person name="Jeong D.H."/>
            <person name="Jing Y."/>
            <person name="Jocker A."/>
            <person name="Kenton S.M."/>
            <person name="Kim D.J."/>
            <person name="Klee K."/>
            <person name="Lai H."/>
            <person name="Lang C."/>
            <person name="Lin S."/>
            <person name="Macmil S.L."/>
            <person name="Magdelenat G."/>
            <person name="Matthews L."/>
            <person name="McCorrison J."/>
            <person name="Monaghan E.L."/>
            <person name="Mun J.H."/>
            <person name="Najar F.Z."/>
            <person name="Nicholson C."/>
            <person name="Noirot C."/>
            <person name="O'Bleness M."/>
            <person name="Paule C.R."/>
            <person name="Poulain J."/>
            <person name="Prion F."/>
            <person name="Qin B."/>
            <person name="Qu C."/>
            <person name="Retzel E.F."/>
            <person name="Riddle C."/>
            <person name="Sallet E."/>
            <person name="Samain S."/>
            <person name="Samson N."/>
            <person name="Sanders I."/>
            <person name="Saurat O."/>
            <person name="Scarpelli C."/>
            <person name="Schiex T."/>
            <person name="Segurens B."/>
            <person name="Severin A.J."/>
            <person name="Sherrier D.J."/>
            <person name="Shi R."/>
            <person name="Sims S."/>
            <person name="Singer S.R."/>
            <person name="Sinharoy S."/>
            <person name="Sterck L."/>
            <person name="Viollet A."/>
            <person name="Wang B.B."/>
            <person name="Wang K."/>
            <person name="Wang M."/>
            <person name="Wang X."/>
            <person name="Warfsmann J."/>
            <person name="Weissenbach J."/>
            <person name="White D.D."/>
            <person name="White J.D."/>
            <person name="Wiley G.B."/>
            <person name="Wincker P."/>
            <person name="Xing Y."/>
            <person name="Yang L."/>
            <person name="Yao Z."/>
            <person name="Ying F."/>
            <person name="Zhai J."/>
            <person name="Zhou L."/>
            <person name="Zuber A."/>
            <person name="Denarie J."/>
            <person name="Dixon R.A."/>
            <person name="May G.D."/>
            <person name="Schwartz D.C."/>
            <person name="Rogers J."/>
            <person name="Quetier F."/>
            <person name="Town C.D."/>
            <person name="Roe B.A."/>
        </authorList>
    </citation>
    <scope>NUCLEOTIDE SEQUENCE [LARGE SCALE GENOMIC DNA]</scope>
    <source>
        <strain evidence="2">A17</strain>
        <strain evidence="3 4">cv. Jemalong A17</strain>
    </source>
</reference>
<dbReference type="PaxDb" id="3880-AES97370"/>
<dbReference type="EMBL" id="CM001221">
    <property type="protein sequence ID" value="AES97370.1"/>
    <property type="molecule type" value="Genomic_DNA"/>
</dbReference>
<feature type="transmembrane region" description="Helical" evidence="1">
    <location>
        <begin position="30"/>
        <end position="49"/>
    </location>
</feature>
<accession>G7JX29</accession>
<reference evidence="3" key="3">
    <citation type="submission" date="2015-04" db="UniProtKB">
        <authorList>
            <consortium name="EnsemblPlants"/>
        </authorList>
    </citation>
    <scope>IDENTIFICATION</scope>
    <source>
        <strain evidence="3">cv. Jemalong A17</strain>
    </source>
</reference>
<evidence type="ECO:0000313" key="2">
    <source>
        <dbReference type="EMBL" id="AES97370.1"/>
    </source>
</evidence>
<sequence>MKIAALGLSYSSLGFFSLFSKTDRTLCFFSILGFPIYISFNYLILFLFLPQNSLKSQNNP</sequence>
<protein>
    <submittedName>
        <fullName evidence="2">Transmembrane protein, putative</fullName>
    </submittedName>
</protein>
<dbReference type="Proteomes" id="UP000002051">
    <property type="component" value="Chromosome 5"/>
</dbReference>
<keyword evidence="1" id="KW-1133">Transmembrane helix</keyword>
<evidence type="ECO:0000313" key="3">
    <source>
        <dbReference type="EnsemblPlants" id="AES97370"/>
    </source>
</evidence>
<keyword evidence="1 2" id="KW-0812">Transmembrane</keyword>
<dbReference type="EnsemblPlants" id="AES97370">
    <property type="protein sequence ID" value="AES97370"/>
    <property type="gene ID" value="MTR_5g053330"/>
</dbReference>
<evidence type="ECO:0000313" key="4">
    <source>
        <dbReference type="Proteomes" id="UP000002051"/>
    </source>
</evidence>
<name>G7JX29_MEDTR</name>
<keyword evidence="4" id="KW-1185">Reference proteome</keyword>
<gene>
    <name evidence="2" type="ordered locus">MTR_5g053330</name>
</gene>
<evidence type="ECO:0000256" key="1">
    <source>
        <dbReference type="SAM" id="Phobius"/>
    </source>
</evidence>
<dbReference type="HOGENOM" id="CLU_2945210_0_0_1"/>
<dbReference type="AlphaFoldDB" id="G7JX29"/>
<reference evidence="2 4" key="2">
    <citation type="journal article" date="2014" name="BMC Genomics">
        <title>An improved genome release (version Mt4.0) for the model legume Medicago truncatula.</title>
        <authorList>
            <person name="Tang H."/>
            <person name="Krishnakumar V."/>
            <person name="Bidwell S."/>
            <person name="Rosen B."/>
            <person name="Chan A."/>
            <person name="Zhou S."/>
            <person name="Gentzbittel L."/>
            <person name="Childs K.L."/>
            <person name="Yandell M."/>
            <person name="Gundlach H."/>
            <person name="Mayer K.F."/>
            <person name="Schwartz D.C."/>
            <person name="Town C.D."/>
        </authorList>
    </citation>
    <scope>GENOME REANNOTATION</scope>
    <source>
        <strain evidence="3 4">cv. Jemalong A17</strain>
    </source>
</reference>
<proteinExistence type="predicted"/>
<organism evidence="2 4">
    <name type="scientific">Medicago truncatula</name>
    <name type="common">Barrel medic</name>
    <name type="synonym">Medicago tribuloides</name>
    <dbReference type="NCBI Taxonomy" id="3880"/>
    <lineage>
        <taxon>Eukaryota</taxon>
        <taxon>Viridiplantae</taxon>
        <taxon>Streptophyta</taxon>
        <taxon>Embryophyta</taxon>
        <taxon>Tracheophyta</taxon>
        <taxon>Spermatophyta</taxon>
        <taxon>Magnoliopsida</taxon>
        <taxon>eudicotyledons</taxon>
        <taxon>Gunneridae</taxon>
        <taxon>Pentapetalae</taxon>
        <taxon>rosids</taxon>
        <taxon>fabids</taxon>
        <taxon>Fabales</taxon>
        <taxon>Fabaceae</taxon>
        <taxon>Papilionoideae</taxon>
        <taxon>50 kb inversion clade</taxon>
        <taxon>NPAAA clade</taxon>
        <taxon>Hologalegina</taxon>
        <taxon>IRL clade</taxon>
        <taxon>Trifolieae</taxon>
        <taxon>Medicago</taxon>
    </lineage>
</organism>